<dbReference type="RefSeq" id="XP_030758145.1">
    <property type="nucleotide sequence ID" value="XM_030902285.1"/>
</dbReference>
<evidence type="ECO:0000313" key="7">
    <source>
        <dbReference type="RefSeq" id="XP_030759427.1"/>
    </source>
</evidence>
<reference evidence="3 4" key="1">
    <citation type="submission" date="2025-04" db="UniProtKB">
        <authorList>
            <consortium name="RefSeq"/>
        </authorList>
    </citation>
    <scope>IDENTIFICATION</scope>
    <source>
        <tissue evidence="3 4">Gonads</tissue>
    </source>
</reference>
<dbReference type="RefSeq" id="XP_030760284.1">
    <property type="nucleotide sequence ID" value="XM_030904424.1"/>
</dbReference>
<dbReference type="RefSeq" id="XP_030748026.1">
    <property type="nucleotide sequence ID" value="XM_030892166.1"/>
</dbReference>
<protein>
    <submittedName>
        <fullName evidence="3">Uncharacterized protein LOC115876392</fullName>
    </submittedName>
    <submittedName>
        <fullName evidence="4">Uncharacterized protein LOC115879131</fullName>
    </submittedName>
    <submittedName>
        <fullName evidence="5">Uncharacterized protein LOC115883871</fullName>
    </submittedName>
    <submittedName>
        <fullName evidence="6">Uncharacterized protein LOC115883935</fullName>
    </submittedName>
    <submittedName>
        <fullName evidence="7">Uncharacterized protein LOC115884854</fullName>
    </submittedName>
    <submittedName>
        <fullName evidence="8">Uncharacterized protein LOC115885045</fullName>
    </submittedName>
    <submittedName>
        <fullName evidence="9">Uncharacterized protein LOC115885479</fullName>
    </submittedName>
    <submittedName>
        <fullName evidence="10">Uncharacterized protein LOC115891197</fullName>
    </submittedName>
    <submittedName>
        <fullName evidence="11">Uncharacterized protein LOC115891348</fullName>
    </submittedName>
</protein>
<accession>A0A6J2XA16</accession>
<evidence type="ECO:0000313" key="10">
    <source>
        <dbReference type="RefSeq" id="XP_030767474.1"/>
    </source>
</evidence>
<feature type="transmembrane region" description="Helical" evidence="1">
    <location>
        <begin position="430"/>
        <end position="449"/>
    </location>
</feature>
<sequence length="473" mass="55547">MNEINKQVLETNKHYDDLKLLIDQFSDDINRITLLNTCNSLNYELKLVNYKIRSLMPNLRTKRGLINPLGSLVKFISGNLDQQDAEEIHNHLKELENNENKIINKFNNHLSLSKISMRNMNKTMTVLIDNQNAIKYKVEEIRNTLNGTLFHFYHTLEINSISGQIKNNLDILMNFLTNLETSISFSNLKIMHSSLITHEELKELLYNMSNIYNEEQLPFKNKDFLDYYKVVETNTFFYENKIIFSLNFPLIHPHPLEYYHLYSIPNVNQTIIIPPSNYLILGKHEYQYDTEECMKTSTKYFCQRSHLLPLPQSEDCVTSMLSTTKNTQTCNQISINMKNNIIEEVDQMHYIAVFPKEEKITTICEEKQVMALKGTHPVLISGIQTLTNINVIPIKKLNIEKVPLDKMHLIQLEEENPMENFYIHSHAVNWTLWSIFFILIIFATSYFIFRKRKLQPKPVPHPRMINETQVSPP</sequence>
<keyword evidence="1" id="KW-1133">Transmembrane helix</keyword>
<dbReference type="GeneID" id="115876392"/>
<evidence type="ECO:0000313" key="2">
    <source>
        <dbReference type="Proteomes" id="UP000504635"/>
    </source>
</evidence>
<dbReference type="KEGG" id="soy:115885045"/>
<dbReference type="Pfam" id="PF12259">
    <property type="entry name" value="Baculo_F"/>
    <property type="match status" value="1"/>
</dbReference>
<evidence type="ECO:0000313" key="11">
    <source>
        <dbReference type="RefSeq" id="XP_030767656.1"/>
    </source>
</evidence>
<keyword evidence="1" id="KW-0472">Membrane</keyword>
<dbReference type="KEGG" id="soy:115883871"/>
<evidence type="ECO:0000313" key="8">
    <source>
        <dbReference type="RefSeq" id="XP_030759654.1"/>
    </source>
</evidence>
<evidence type="ECO:0000313" key="4">
    <source>
        <dbReference type="RefSeq" id="XP_030751654.1"/>
    </source>
</evidence>
<evidence type="ECO:0000313" key="9">
    <source>
        <dbReference type="RefSeq" id="XP_030760284.1"/>
    </source>
</evidence>
<dbReference type="RefSeq" id="XP_030751654.1">
    <property type="nucleotide sequence ID" value="XM_030895794.1"/>
</dbReference>
<keyword evidence="2" id="KW-1185">Reference proteome</keyword>
<dbReference type="Proteomes" id="UP000504635">
    <property type="component" value="Unplaced"/>
</dbReference>
<name>A0A6J2XA16_SITOR</name>
<dbReference type="RefSeq" id="XP_030759654.1">
    <property type="nucleotide sequence ID" value="XM_030903794.1"/>
</dbReference>
<dbReference type="KEGG" id="soy:115891197"/>
<dbReference type="OrthoDB" id="6782731at2759"/>
<dbReference type="AlphaFoldDB" id="A0A6J2XA16"/>
<organism evidence="2 3">
    <name type="scientific">Sitophilus oryzae</name>
    <name type="common">Rice weevil</name>
    <name type="synonym">Curculio oryzae</name>
    <dbReference type="NCBI Taxonomy" id="7048"/>
    <lineage>
        <taxon>Eukaryota</taxon>
        <taxon>Metazoa</taxon>
        <taxon>Ecdysozoa</taxon>
        <taxon>Arthropoda</taxon>
        <taxon>Hexapoda</taxon>
        <taxon>Insecta</taxon>
        <taxon>Pterygota</taxon>
        <taxon>Neoptera</taxon>
        <taxon>Endopterygota</taxon>
        <taxon>Coleoptera</taxon>
        <taxon>Polyphaga</taxon>
        <taxon>Cucujiformia</taxon>
        <taxon>Curculionidae</taxon>
        <taxon>Dryophthorinae</taxon>
        <taxon>Sitophilus</taxon>
    </lineage>
</organism>
<evidence type="ECO:0000256" key="1">
    <source>
        <dbReference type="SAM" id="Phobius"/>
    </source>
</evidence>
<dbReference type="KEGG" id="soy:115884854"/>
<gene>
    <name evidence="3" type="primary">LOC115876392</name>
    <name evidence="4" type="synonym">LOC115879131</name>
    <name evidence="5" type="synonym">LOC115883871</name>
    <name evidence="6" type="synonym">LOC115883935</name>
    <name evidence="7" type="synonym">LOC115884854</name>
    <name evidence="8" type="synonym">LOC115885045</name>
    <name evidence="9" type="synonym">LOC115885479</name>
    <name evidence="10" type="synonym">LOC115891197</name>
    <name evidence="11" type="synonym">LOC115891348</name>
</gene>
<evidence type="ECO:0000313" key="5">
    <source>
        <dbReference type="RefSeq" id="XP_030758145.1"/>
    </source>
</evidence>
<dbReference type="KEGG" id="soy:115876392"/>
<dbReference type="KEGG" id="soy:115883935"/>
<dbReference type="KEGG" id="soy:115885479"/>
<dbReference type="RefSeq" id="XP_030767474.1">
    <property type="nucleotide sequence ID" value="XM_030911614.1"/>
</dbReference>
<dbReference type="RefSeq" id="XP_030759427.1">
    <property type="nucleotide sequence ID" value="XM_030903567.1"/>
</dbReference>
<evidence type="ECO:0000313" key="3">
    <source>
        <dbReference type="RefSeq" id="XP_030748026.1"/>
    </source>
</evidence>
<dbReference type="RefSeq" id="XP_030767656.1">
    <property type="nucleotide sequence ID" value="XM_030911796.1"/>
</dbReference>
<proteinExistence type="predicted"/>
<evidence type="ECO:0000313" key="6">
    <source>
        <dbReference type="RefSeq" id="XP_030758227.1"/>
    </source>
</evidence>
<dbReference type="KEGG" id="soy:115891348"/>
<dbReference type="KEGG" id="soy:115879131"/>
<keyword evidence="1" id="KW-0812">Transmembrane</keyword>
<dbReference type="InterPro" id="IPR022048">
    <property type="entry name" value="Envelope_fusion-like"/>
</dbReference>
<dbReference type="RefSeq" id="XP_030758227.1">
    <property type="nucleotide sequence ID" value="XM_030902367.1"/>
</dbReference>